<dbReference type="SUPFAM" id="SSF56281">
    <property type="entry name" value="Metallo-hydrolase/oxidoreductase"/>
    <property type="match status" value="1"/>
</dbReference>
<keyword evidence="3 6" id="KW-0378">Hydrolase</keyword>
<keyword evidence="2" id="KW-0479">Metal-binding</keyword>
<keyword evidence="7" id="KW-1185">Reference proteome</keyword>
<keyword evidence="4" id="KW-0862">Zinc</keyword>
<organism evidence="6 7">
    <name type="scientific">Paraburkholderia aromaticivorans</name>
    <dbReference type="NCBI Taxonomy" id="2026199"/>
    <lineage>
        <taxon>Bacteria</taxon>
        <taxon>Pseudomonadati</taxon>
        <taxon>Pseudomonadota</taxon>
        <taxon>Betaproteobacteria</taxon>
        <taxon>Burkholderiales</taxon>
        <taxon>Burkholderiaceae</taxon>
        <taxon>Paraburkholderia</taxon>
    </lineage>
</organism>
<dbReference type="PANTHER" id="PTHR42978">
    <property type="entry name" value="QUORUM-QUENCHING LACTONASE YTNP-RELATED-RELATED"/>
    <property type="match status" value="1"/>
</dbReference>
<dbReference type="RefSeq" id="WP_095422757.1">
    <property type="nucleotide sequence ID" value="NZ_CP022990.1"/>
</dbReference>
<dbReference type="CDD" id="cd16277">
    <property type="entry name" value="metallo-hydrolase-like_MBL-fold"/>
    <property type="match status" value="1"/>
</dbReference>
<dbReference type="OrthoDB" id="5443440at2"/>
<evidence type="ECO:0000259" key="5">
    <source>
        <dbReference type="SMART" id="SM00849"/>
    </source>
</evidence>
<protein>
    <submittedName>
        <fullName evidence="6">MBL fold metallo-hydrolase</fullName>
    </submittedName>
</protein>
<evidence type="ECO:0000313" key="7">
    <source>
        <dbReference type="Proteomes" id="UP000215158"/>
    </source>
</evidence>
<evidence type="ECO:0000256" key="3">
    <source>
        <dbReference type="ARBA" id="ARBA00022801"/>
    </source>
</evidence>
<reference evidence="6 7" key="1">
    <citation type="submission" date="2017-08" db="EMBL/GenBank/DDBJ databases">
        <title>Identification and genetic characteristics of simultaneous BTEX- and naphthalene-degrading Paraburkholderia sp. BN5 isolated from petroleum-contaminated soil.</title>
        <authorList>
            <person name="Lee Y."/>
            <person name="Jeon C.O."/>
        </authorList>
    </citation>
    <scope>NUCLEOTIDE SEQUENCE [LARGE SCALE GENOMIC DNA]</scope>
    <source>
        <strain evidence="6 7">BN5</strain>
    </source>
</reference>
<evidence type="ECO:0000313" key="6">
    <source>
        <dbReference type="EMBL" id="ASW02901.1"/>
    </source>
</evidence>
<comment type="similarity">
    <text evidence="1">Belongs to the metallo-beta-lactamase superfamily.</text>
</comment>
<dbReference type="InterPro" id="IPR001279">
    <property type="entry name" value="Metallo-B-lactamas"/>
</dbReference>
<dbReference type="InterPro" id="IPR036866">
    <property type="entry name" value="RibonucZ/Hydroxyglut_hydro"/>
</dbReference>
<dbReference type="GO" id="GO:0046872">
    <property type="term" value="F:metal ion binding"/>
    <property type="evidence" value="ECO:0007669"/>
    <property type="project" value="UniProtKB-KW"/>
</dbReference>
<gene>
    <name evidence="6" type="ORF">CJU94_23285</name>
</gene>
<sequence>MPIEVLAHRVGDARITRVSETSFPLAPAVLYPDWTPSAADELSRRLSAQSLDLERNEVKLSVHTWVVQMDGLTVLIDTGIGNFKERPFSKLFHRLDNPYLERLAEAGVLPAQVDEVLLTHLHADHVGWNTQWVEGRWQPTFRNAKYVFPQAEQAFFATSAGDSRRMVFEDSVVPVIEAGQAVTIPARGGAWRDGIEFHPTPGHSAGHMSISIRSRGEEAIFTGDVMHNPVQVYRPEWNSTFCRDAASARRSRHWLLNYAADRGATLFTAHFPQSSAGRVSRGANGFEWQYLHAAP</sequence>
<evidence type="ECO:0000256" key="4">
    <source>
        <dbReference type="ARBA" id="ARBA00022833"/>
    </source>
</evidence>
<feature type="domain" description="Metallo-beta-lactamase" evidence="5">
    <location>
        <begin position="61"/>
        <end position="270"/>
    </location>
</feature>
<dbReference type="KEGG" id="parb:CJU94_23285"/>
<dbReference type="GO" id="GO:0016787">
    <property type="term" value="F:hydrolase activity"/>
    <property type="evidence" value="ECO:0007669"/>
    <property type="project" value="UniProtKB-KW"/>
</dbReference>
<dbReference type="PANTHER" id="PTHR42978:SF6">
    <property type="entry name" value="QUORUM-QUENCHING LACTONASE YTNP-RELATED"/>
    <property type="match status" value="1"/>
</dbReference>
<proteinExistence type="inferred from homology"/>
<evidence type="ECO:0000256" key="1">
    <source>
        <dbReference type="ARBA" id="ARBA00007749"/>
    </source>
</evidence>
<dbReference type="EMBL" id="CP022990">
    <property type="protein sequence ID" value="ASW02901.1"/>
    <property type="molecule type" value="Genomic_DNA"/>
</dbReference>
<accession>A0A248VV43</accession>
<dbReference type="Pfam" id="PF00753">
    <property type="entry name" value="Lactamase_B"/>
    <property type="match status" value="1"/>
</dbReference>
<dbReference type="InterPro" id="IPR051013">
    <property type="entry name" value="MBL_superfamily_lactonases"/>
</dbReference>
<evidence type="ECO:0000256" key="2">
    <source>
        <dbReference type="ARBA" id="ARBA00022723"/>
    </source>
</evidence>
<dbReference type="AlphaFoldDB" id="A0A248VV43"/>
<name>A0A248VV43_9BURK</name>
<dbReference type="Proteomes" id="UP000215158">
    <property type="component" value="Chromosome 2"/>
</dbReference>
<dbReference type="Gene3D" id="3.60.15.10">
    <property type="entry name" value="Ribonuclease Z/Hydroxyacylglutathione hydrolase-like"/>
    <property type="match status" value="1"/>
</dbReference>
<dbReference type="SMART" id="SM00849">
    <property type="entry name" value="Lactamase_B"/>
    <property type="match status" value="1"/>
</dbReference>